<dbReference type="RefSeq" id="WP_085010021.1">
    <property type="nucleotide sequence ID" value="NZ_NAAD01000006.1"/>
</dbReference>
<reference evidence="1 2" key="1">
    <citation type="submission" date="2017-03" db="EMBL/GenBank/DDBJ databases">
        <title>Genome sequence of Geothermobacter sp. EPR-M, Deep-Sea Iron Reducer.</title>
        <authorList>
            <person name="Tully B."/>
            <person name="Savalia P."/>
            <person name="Abuyen K."/>
            <person name="Baughan C."/>
            <person name="Romero E."/>
            <person name="Ronkowski C."/>
            <person name="Torres B."/>
            <person name="Tremblay J."/>
            <person name="Trujillo A."/>
            <person name="Tyler M."/>
            <person name="Perez-Rodriguez I."/>
            <person name="Amend J."/>
        </authorList>
    </citation>
    <scope>NUCLEOTIDE SEQUENCE [LARGE SCALE GENOMIC DNA]</scope>
    <source>
        <strain evidence="1 2">EPR-M</strain>
    </source>
</reference>
<dbReference type="EMBL" id="NAAD01000006">
    <property type="protein sequence ID" value="ORJ61342.1"/>
    <property type="molecule type" value="Genomic_DNA"/>
</dbReference>
<evidence type="ECO:0000313" key="1">
    <source>
        <dbReference type="EMBL" id="ORJ61342.1"/>
    </source>
</evidence>
<name>A0A1X0Y8A2_9BACT</name>
<protein>
    <submittedName>
        <fullName evidence="1">Uncharacterized protein</fullName>
    </submittedName>
</protein>
<dbReference type="STRING" id="1969733.B5V00_06835"/>
<gene>
    <name evidence="1" type="ORF">B5V00_06835</name>
</gene>
<evidence type="ECO:0000313" key="2">
    <source>
        <dbReference type="Proteomes" id="UP000193136"/>
    </source>
</evidence>
<comment type="caution">
    <text evidence="1">The sequence shown here is derived from an EMBL/GenBank/DDBJ whole genome shotgun (WGS) entry which is preliminary data.</text>
</comment>
<keyword evidence="2" id="KW-1185">Reference proteome</keyword>
<dbReference type="AlphaFoldDB" id="A0A1X0Y8A2"/>
<accession>A0A1X0Y8A2</accession>
<dbReference type="Proteomes" id="UP000193136">
    <property type="component" value="Unassembled WGS sequence"/>
</dbReference>
<dbReference type="OrthoDB" id="9990029at2"/>
<organism evidence="1 2">
    <name type="scientific">Geothermobacter hydrogeniphilus</name>
    <dbReference type="NCBI Taxonomy" id="1969733"/>
    <lineage>
        <taxon>Bacteria</taxon>
        <taxon>Pseudomonadati</taxon>
        <taxon>Thermodesulfobacteriota</taxon>
        <taxon>Desulfuromonadia</taxon>
        <taxon>Desulfuromonadales</taxon>
        <taxon>Geothermobacteraceae</taxon>
        <taxon>Geothermobacter</taxon>
    </lineage>
</organism>
<proteinExistence type="predicted"/>
<sequence length="137" mass="15254">MLQMIFTVTERGGALIVGAEMAYAGRTHVKRVVFPSGSSLSGADREKKIEAGLMEILDQLKRPCRIDLKTDLYRLVESRWIALGKSRASQHQITWSLVPPTSRTILKVQAELRRDASLVDAAEGIFFGQDKRKAQVA</sequence>